<feature type="repeat" description="PPR" evidence="3">
    <location>
        <begin position="285"/>
        <end position="319"/>
    </location>
</feature>
<feature type="repeat" description="PPR" evidence="3">
    <location>
        <begin position="215"/>
        <end position="249"/>
    </location>
</feature>
<evidence type="ECO:0008006" key="6">
    <source>
        <dbReference type="Google" id="ProtNLM"/>
    </source>
</evidence>
<dbReference type="EMBL" id="CAMAPE010000010">
    <property type="protein sequence ID" value="CAH9077939.1"/>
    <property type="molecule type" value="Genomic_DNA"/>
</dbReference>
<dbReference type="PROSITE" id="PS51375">
    <property type="entry name" value="PPR"/>
    <property type="match status" value="5"/>
</dbReference>
<reference evidence="4" key="1">
    <citation type="submission" date="2022-07" db="EMBL/GenBank/DDBJ databases">
        <authorList>
            <person name="Macas J."/>
            <person name="Novak P."/>
            <person name="Neumann P."/>
        </authorList>
    </citation>
    <scope>NUCLEOTIDE SEQUENCE</scope>
</reference>
<dbReference type="NCBIfam" id="TIGR00756">
    <property type="entry name" value="PPR"/>
    <property type="match status" value="5"/>
</dbReference>
<comment type="similarity">
    <text evidence="1">Belongs to the PPR family. P subfamily.</text>
</comment>
<dbReference type="Gene3D" id="1.25.40.10">
    <property type="entry name" value="Tetratricopeptide repeat domain"/>
    <property type="match status" value="4"/>
</dbReference>
<dbReference type="Pfam" id="PF13041">
    <property type="entry name" value="PPR_2"/>
    <property type="match status" value="2"/>
</dbReference>
<dbReference type="Proteomes" id="UP001152484">
    <property type="component" value="Unassembled WGS sequence"/>
</dbReference>
<dbReference type="InterPro" id="IPR011990">
    <property type="entry name" value="TPR-like_helical_dom_sf"/>
</dbReference>
<feature type="repeat" description="PPR" evidence="3">
    <location>
        <begin position="320"/>
        <end position="354"/>
    </location>
</feature>
<evidence type="ECO:0000313" key="4">
    <source>
        <dbReference type="EMBL" id="CAH9077939.1"/>
    </source>
</evidence>
<name>A0A9P0YW87_CUSEU</name>
<accession>A0A9P0YW87</accession>
<keyword evidence="2" id="KW-0677">Repeat</keyword>
<sequence length="467" mass="54699">MRRNPLSSITSAHTSIVASLLSFTHLQSLILYRTSPTNNQYLRRKSTNHTEPLYPTGKPHRLPIPTRTSDDYYPNLVAETLSCYNNDWKTALEFFNWVESQRGFEHTTETYNQIISVLGKFFEFDIAWKFIYIMRNSVASKPDHTTFRIMFNRYVRAHLINEAIDTFDKLDDFNLKDSVSFSNLVDALCEYKHVIEAQELCFVNGKDYERFLRLDTKIHNMILRGFFKMNWWGKCKEFWEEMDRRGVEKDIFSYSIYMDVQCKSGKPWKAVKLFKEMKKRGIEPDVVAYNTAIQALGISDGVDVGVKLFKEMIELGCEPNVITFNTILKLLCENMRYKDAFKVLGLMSKKGCEPNVTTYHYFFRCLEKPKEILKMFDRMTERGIKPRMDTYVMLMSKFERWGFLRPVLDLWGKMTEQGLSPDESAYHVLIDALVQKGMVDLARKYDDEMLARGLSPKPRIVLGDTND</sequence>
<comment type="caution">
    <text evidence="4">The sequence shown here is derived from an EMBL/GenBank/DDBJ whole genome shotgun (WGS) entry which is preliminary data.</text>
</comment>
<dbReference type="InterPro" id="IPR002885">
    <property type="entry name" value="PPR_rpt"/>
</dbReference>
<evidence type="ECO:0000256" key="2">
    <source>
        <dbReference type="ARBA" id="ARBA00022737"/>
    </source>
</evidence>
<evidence type="ECO:0000256" key="1">
    <source>
        <dbReference type="ARBA" id="ARBA00007626"/>
    </source>
</evidence>
<evidence type="ECO:0000313" key="5">
    <source>
        <dbReference type="Proteomes" id="UP001152484"/>
    </source>
</evidence>
<dbReference type="OrthoDB" id="185373at2759"/>
<dbReference type="AlphaFoldDB" id="A0A9P0YW87"/>
<dbReference type="PANTHER" id="PTHR47447:SF23">
    <property type="entry name" value="PENTACOTRIPEPTIDE-REPEAT REGION OF PRORP DOMAIN-CONTAINING PROTEIN"/>
    <property type="match status" value="1"/>
</dbReference>
<keyword evidence="5" id="KW-1185">Reference proteome</keyword>
<dbReference type="Pfam" id="PF13812">
    <property type="entry name" value="PPR_3"/>
    <property type="match status" value="1"/>
</dbReference>
<gene>
    <name evidence="4" type="ORF">CEURO_LOCUS6508</name>
</gene>
<feature type="repeat" description="PPR" evidence="3">
    <location>
        <begin position="250"/>
        <end position="284"/>
    </location>
</feature>
<dbReference type="Pfam" id="PF01535">
    <property type="entry name" value="PPR"/>
    <property type="match status" value="2"/>
</dbReference>
<feature type="repeat" description="PPR" evidence="3">
    <location>
        <begin position="422"/>
        <end position="456"/>
    </location>
</feature>
<dbReference type="PANTHER" id="PTHR47447">
    <property type="entry name" value="OS03G0856100 PROTEIN"/>
    <property type="match status" value="1"/>
</dbReference>
<proteinExistence type="inferred from homology"/>
<evidence type="ECO:0000256" key="3">
    <source>
        <dbReference type="PROSITE-ProRule" id="PRU00708"/>
    </source>
</evidence>
<organism evidence="4 5">
    <name type="scientific">Cuscuta europaea</name>
    <name type="common">European dodder</name>
    <dbReference type="NCBI Taxonomy" id="41803"/>
    <lineage>
        <taxon>Eukaryota</taxon>
        <taxon>Viridiplantae</taxon>
        <taxon>Streptophyta</taxon>
        <taxon>Embryophyta</taxon>
        <taxon>Tracheophyta</taxon>
        <taxon>Spermatophyta</taxon>
        <taxon>Magnoliopsida</taxon>
        <taxon>eudicotyledons</taxon>
        <taxon>Gunneridae</taxon>
        <taxon>Pentapetalae</taxon>
        <taxon>asterids</taxon>
        <taxon>lamiids</taxon>
        <taxon>Solanales</taxon>
        <taxon>Convolvulaceae</taxon>
        <taxon>Cuscuteae</taxon>
        <taxon>Cuscuta</taxon>
        <taxon>Cuscuta subgen. Cuscuta</taxon>
    </lineage>
</organism>
<protein>
    <recommendedName>
        <fullName evidence="6">Pentatricopeptide repeat-containing protein</fullName>
    </recommendedName>
</protein>